<dbReference type="PRINTS" id="PR00834">
    <property type="entry name" value="PROTEASES2C"/>
</dbReference>
<dbReference type="Pfam" id="PF13365">
    <property type="entry name" value="Trypsin_2"/>
    <property type="match status" value="1"/>
</dbReference>
<dbReference type="EMBL" id="QNBE01000011">
    <property type="protein sequence ID" value="RKX71347.1"/>
    <property type="molecule type" value="Genomic_DNA"/>
</dbReference>
<feature type="domain" description="PDZ" evidence="4">
    <location>
        <begin position="269"/>
        <end position="315"/>
    </location>
</feature>
<feature type="transmembrane region" description="Helical" evidence="3">
    <location>
        <begin position="7"/>
        <end position="25"/>
    </location>
</feature>
<keyword evidence="2" id="KW-0378">Hydrolase</keyword>
<protein>
    <recommendedName>
        <fullName evidence="4">PDZ domain-containing protein</fullName>
    </recommendedName>
</protein>
<dbReference type="InterPro" id="IPR001478">
    <property type="entry name" value="PDZ"/>
</dbReference>
<evidence type="ECO:0000256" key="3">
    <source>
        <dbReference type="SAM" id="Phobius"/>
    </source>
</evidence>
<dbReference type="Proteomes" id="UP000268469">
    <property type="component" value="Unassembled WGS sequence"/>
</dbReference>
<comment type="caution">
    <text evidence="5">The sequence shown here is derived from an EMBL/GenBank/DDBJ whole genome shotgun (WGS) entry which is preliminary data.</text>
</comment>
<dbReference type="SUPFAM" id="SSF50494">
    <property type="entry name" value="Trypsin-like serine proteases"/>
    <property type="match status" value="1"/>
</dbReference>
<dbReference type="PANTHER" id="PTHR43343">
    <property type="entry name" value="PEPTIDASE S12"/>
    <property type="match status" value="1"/>
</dbReference>
<dbReference type="Gene3D" id="2.30.42.10">
    <property type="match status" value="2"/>
</dbReference>
<dbReference type="SMART" id="SM00228">
    <property type="entry name" value="PDZ"/>
    <property type="match status" value="2"/>
</dbReference>
<dbReference type="Gene3D" id="2.40.10.120">
    <property type="match status" value="1"/>
</dbReference>
<dbReference type="InterPro" id="IPR036034">
    <property type="entry name" value="PDZ_sf"/>
</dbReference>
<dbReference type="GO" id="GO:0004252">
    <property type="term" value="F:serine-type endopeptidase activity"/>
    <property type="evidence" value="ECO:0007669"/>
    <property type="project" value="InterPro"/>
</dbReference>
<accession>A0A660SKT8</accession>
<evidence type="ECO:0000256" key="2">
    <source>
        <dbReference type="ARBA" id="ARBA00022801"/>
    </source>
</evidence>
<keyword evidence="3" id="KW-1133">Transmembrane helix</keyword>
<dbReference type="SUPFAM" id="SSF50156">
    <property type="entry name" value="PDZ domain-like"/>
    <property type="match status" value="2"/>
</dbReference>
<dbReference type="Pfam" id="PF17820">
    <property type="entry name" value="PDZ_6"/>
    <property type="match status" value="1"/>
</dbReference>
<feature type="domain" description="PDZ" evidence="4">
    <location>
        <begin position="374"/>
        <end position="426"/>
    </location>
</feature>
<dbReference type="PANTHER" id="PTHR43343:SF3">
    <property type="entry name" value="PROTEASE DO-LIKE 8, CHLOROPLASTIC"/>
    <property type="match status" value="1"/>
</dbReference>
<proteinExistence type="predicted"/>
<dbReference type="PROSITE" id="PS50106">
    <property type="entry name" value="PDZ"/>
    <property type="match status" value="2"/>
</dbReference>
<dbReference type="GO" id="GO:0006508">
    <property type="term" value="P:proteolysis"/>
    <property type="evidence" value="ECO:0007669"/>
    <property type="project" value="UniProtKB-KW"/>
</dbReference>
<organism evidence="5 6">
    <name type="scientific">candidate division WOR-3 bacterium</name>
    <dbReference type="NCBI Taxonomy" id="2052148"/>
    <lineage>
        <taxon>Bacteria</taxon>
        <taxon>Bacteria division WOR-3</taxon>
    </lineage>
</organism>
<evidence type="ECO:0000313" key="5">
    <source>
        <dbReference type="EMBL" id="RKX71347.1"/>
    </source>
</evidence>
<evidence type="ECO:0000259" key="4">
    <source>
        <dbReference type="PROSITE" id="PS50106"/>
    </source>
</evidence>
<gene>
    <name evidence="5" type="ORF">DRP53_01915</name>
</gene>
<keyword evidence="3" id="KW-0812">Transmembrane</keyword>
<dbReference type="InterPro" id="IPR009003">
    <property type="entry name" value="Peptidase_S1_PA"/>
</dbReference>
<dbReference type="Pfam" id="PF13180">
    <property type="entry name" value="PDZ_2"/>
    <property type="match status" value="1"/>
</dbReference>
<keyword evidence="3" id="KW-0472">Membrane</keyword>
<evidence type="ECO:0000256" key="1">
    <source>
        <dbReference type="ARBA" id="ARBA00022670"/>
    </source>
</evidence>
<dbReference type="InterPro" id="IPR041489">
    <property type="entry name" value="PDZ_6"/>
</dbReference>
<evidence type="ECO:0000313" key="6">
    <source>
        <dbReference type="Proteomes" id="UP000268469"/>
    </source>
</evidence>
<keyword evidence="1" id="KW-0645">Protease</keyword>
<name>A0A660SKT8_UNCW3</name>
<dbReference type="InterPro" id="IPR051201">
    <property type="entry name" value="Chloro_Bact_Ser_Proteases"/>
</dbReference>
<sequence length="458" mass="50199">MEEAVRLIIATVAAFLGGLLLSPLITHPEVKFEERVVTRASKRNEIIEAAQKVADAVVSITVTQTRIYRSEPFLFHDEFFDQFFRDLFPPSYYKKEVRSLGSGVIVSPDGYIITNEHVIRDASRIKVTLPDGRDFDGKVVGSDRGLDIALIKIDGHDLPTAPLGNSDSLVIGEWVVALGNPFGFLLEDHQPTVTVGVISALHRSIRSKGEMVYRDMIQTDAAINPGNSGGPLIDLSGAVVGINTFILTAGGGSEGIGFARPINIIKKKLRELLKGERLTPWLGMAVERREEGMFITQIHPNGPAAKAGLKVGDRIKYFAERRIRGPVDWANFLASIAVGDTLSVVVSRKGRELSTRIIVERMPETEGVRLKRYGIDVAEITTPLIRKYGLAIKKGVVVVAVYPGGLGSRIGLEPGDVILEINGRRIGSVGQLRILTGLHRVAMTINRRGINLRIYFEI</sequence>
<dbReference type="InterPro" id="IPR001940">
    <property type="entry name" value="Peptidase_S1C"/>
</dbReference>
<dbReference type="AlphaFoldDB" id="A0A660SKT8"/>
<reference evidence="5 6" key="1">
    <citation type="submission" date="2018-06" db="EMBL/GenBank/DDBJ databases">
        <title>Extensive metabolic versatility and redundancy in microbially diverse, dynamic hydrothermal sediments.</title>
        <authorList>
            <person name="Dombrowski N."/>
            <person name="Teske A."/>
            <person name="Baker B.J."/>
        </authorList>
    </citation>
    <scope>NUCLEOTIDE SEQUENCE [LARGE SCALE GENOMIC DNA]</scope>
    <source>
        <strain evidence="5">B36_G15</strain>
    </source>
</reference>